<dbReference type="PROSITE" id="PS50076">
    <property type="entry name" value="DNAJ_2"/>
    <property type="match status" value="1"/>
</dbReference>
<dbReference type="STRING" id="1121391.SAMN02745206_01086"/>
<dbReference type="SUPFAM" id="SSF49493">
    <property type="entry name" value="HSP40/DnaJ peptide-binding domain"/>
    <property type="match status" value="1"/>
</dbReference>
<feature type="domain" description="J" evidence="2">
    <location>
        <begin position="4"/>
        <end position="69"/>
    </location>
</feature>
<dbReference type="SMART" id="SM00271">
    <property type="entry name" value="DnaJ"/>
    <property type="match status" value="1"/>
</dbReference>
<dbReference type="CDD" id="cd06257">
    <property type="entry name" value="DnaJ"/>
    <property type="match status" value="1"/>
</dbReference>
<reference evidence="4" key="1">
    <citation type="submission" date="2016-11" db="EMBL/GenBank/DDBJ databases">
        <authorList>
            <person name="Varghese N."/>
            <person name="Submissions S."/>
        </authorList>
    </citation>
    <scope>NUCLEOTIDE SEQUENCE [LARGE SCALE GENOMIC DNA]</scope>
    <source>
        <strain evidence="4">DSM 9756</strain>
    </source>
</reference>
<dbReference type="Proteomes" id="UP000184076">
    <property type="component" value="Unassembled WGS sequence"/>
</dbReference>
<dbReference type="EMBL" id="FQVB01000009">
    <property type="protein sequence ID" value="SHE95680.1"/>
    <property type="molecule type" value="Genomic_DNA"/>
</dbReference>
<dbReference type="InterPro" id="IPR018253">
    <property type="entry name" value="DnaJ_domain_CS"/>
</dbReference>
<dbReference type="RefSeq" id="WP_178371914.1">
    <property type="nucleotide sequence ID" value="NZ_FQVB01000009.1"/>
</dbReference>
<dbReference type="Gene3D" id="1.10.287.110">
    <property type="entry name" value="DnaJ domain"/>
    <property type="match status" value="1"/>
</dbReference>
<organism evidence="3 4">
    <name type="scientific">Desulfacinum infernum DSM 9756</name>
    <dbReference type="NCBI Taxonomy" id="1121391"/>
    <lineage>
        <taxon>Bacteria</taxon>
        <taxon>Pseudomonadati</taxon>
        <taxon>Thermodesulfobacteriota</taxon>
        <taxon>Syntrophobacteria</taxon>
        <taxon>Syntrophobacterales</taxon>
        <taxon>Syntrophobacteraceae</taxon>
        <taxon>Desulfacinum</taxon>
    </lineage>
</organism>
<dbReference type="GO" id="GO:0042026">
    <property type="term" value="P:protein refolding"/>
    <property type="evidence" value="ECO:0007669"/>
    <property type="project" value="TreeGrafter"/>
</dbReference>
<sequence>MIACYYDILGVSRTASQEEIKGAFRRLALRWHPDRNPGCSDVAETFRRIRRAYEILSDPEKRKLYDRRRGISRPDNGYTFRWTEDVCDAVSEVLHDILGIHPQGAYPERKVDLRFDLEVTLETLLWGSEEEIRFERVRYCPDCRSNGNSRKLGEGPCARCRGTGEIVEEQSLTVTIPPGCTHQSRIRIPGVGDQPHPRTRPGDLVIVCHLIEFRDP</sequence>
<evidence type="ECO:0000313" key="4">
    <source>
        <dbReference type="Proteomes" id="UP000184076"/>
    </source>
</evidence>
<dbReference type="InterPro" id="IPR036869">
    <property type="entry name" value="J_dom_sf"/>
</dbReference>
<dbReference type="SUPFAM" id="SSF46565">
    <property type="entry name" value="Chaperone J-domain"/>
    <property type="match status" value="1"/>
</dbReference>
<dbReference type="InterPro" id="IPR008971">
    <property type="entry name" value="HSP40/DnaJ_pept-bd"/>
</dbReference>
<dbReference type="PROSITE" id="PS00636">
    <property type="entry name" value="DNAJ_1"/>
    <property type="match status" value="1"/>
</dbReference>
<accession>A0A1M4XQI5</accession>
<dbReference type="AlphaFoldDB" id="A0A1M4XQI5"/>
<keyword evidence="1" id="KW-0143">Chaperone</keyword>
<dbReference type="GO" id="GO:0005737">
    <property type="term" value="C:cytoplasm"/>
    <property type="evidence" value="ECO:0007669"/>
    <property type="project" value="TreeGrafter"/>
</dbReference>
<dbReference type="Pfam" id="PF01556">
    <property type="entry name" value="DnaJ_C"/>
    <property type="match status" value="1"/>
</dbReference>
<dbReference type="InterPro" id="IPR002939">
    <property type="entry name" value="DnaJ_C"/>
</dbReference>
<dbReference type="Gene3D" id="2.60.260.20">
    <property type="entry name" value="Urease metallochaperone UreE, N-terminal domain"/>
    <property type="match status" value="1"/>
</dbReference>
<dbReference type="PRINTS" id="PR00625">
    <property type="entry name" value="JDOMAIN"/>
</dbReference>
<keyword evidence="4" id="KW-1185">Reference proteome</keyword>
<protein>
    <submittedName>
        <fullName evidence="3">DnaJ C terminal domain-containing protein</fullName>
    </submittedName>
</protein>
<proteinExistence type="predicted"/>
<evidence type="ECO:0000259" key="2">
    <source>
        <dbReference type="PROSITE" id="PS50076"/>
    </source>
</evidence>
<name>A0A1M4XQI5_9BACT</name>
<evidence type="ECO:0000256" key="1">
    <source>
        <dbReference type="ARBA" id="ARBA00023186"/>
    </source>
</evidence>
<dbReference type="Pfam" id="PF00226">
    <property type="entry name" value="DnaJ"/>
    <property type="match status" value="1"/>
</dbReference>
<dbReference type="GO" id="GO:0051082">
    <property type="term" value="F:unfolded protein binding"/>
    <property type="evidence" value="ECO:0007669"/>
    <property type="project" value="InterPro"/>
</dbReference>
<dbReference type="PANTHER" id="PTHR43096">
    <property type="entry name" value="DNAJ HOMOLOG 1, MITOCHONDRIAL-RELATED"/>
    <property type="match status" value="1"/>
</dbReference>
<gene>
    <name evidence="3" type="ORF">SAMN02745206_01086</name>
</gene>
<dbReference type="InterPro" id="IPR001623">
    <property type="entry name" value="DnaJ_domain"/>
</dbReference>
<evidence type="ECO:0000313" key="3">
    <source>
        <dbReference type="EMBL" id="SHE95680.1"/>
    </source>
</evidence>
<dbReference type="PANTHER" id="PTHR43096:SF52">
    <property type="entry name" value="DNAJ HOMOLOG 1, MITOCHONDRIAL-RELATED"/>
    <property type="match status" value="1"/>
</dbReference>